<comment type="caution">
    <text evidence="2">The sequence shown here is derived from an EMBL/GenBank/DDBJ whole genome shotgun (WGS) entry which is preliminary data.</text>
</comment>
<dbReference type="Pfam" id="PF25000">
    <property type="entry name" value="DUF7779"/>
    <property type="match status" value="1"/>
</dbReference>
<dbReference type="Gene3D" id="3.40.50.300">
    <property type="entry name" value="P-loop containing nucleotide triphosphate hydrolases"/>
    <property type="match status" value="1"/>
</dbReference>
<dbReference type="InterPro" id="IPR011990">
    <property type="entry name" value="TPR-like_helical_dom_sf"/>
</dbReference>
<dbReference type="InterPro" id="IPR027417">
    <property type="entry name" value="P-loop_NTPase"/>
</dbReference>
<dbReference type="InterPro" id="IPR053137">
    <property type="entry name" value="NLR-like"/>
</dbReference>
<feature type="domain" description="DUF7779" evidence="1">
    <location>
        <begin position="311"/>
        <end position="414"/>
    </location>
</feature>
<organism evidence="2 3">
    <name type="scientific">Favolaschia claudopus</name>
    <dbReference type="NCBI Taxonomy" id="2862362"/>
    <lineage>
        <taxon>Eukaryota</taxon>
        <taxon>Fungi</taxon>
        <taxon>Dikarya</taxon>
        <taxon>Basidiomycota</taxon>
        <taxon>Agaricomycotina</taxon>
        <taxon>Agaricomycetes</taxon>
        <taxon>Agaricomycetidae</taxon>
        <taxon>Agaricales</taxon>
        <taxon>Marasmiineae</taxon>
        <taxon>Mycenaceae</taxon>
        <taxon>Favolaschia</taxon>
    </lineage>
</organism>
<dbReference type="EMBL" id="JAWWNJ010000071">
    <property type="protein sequence ID" value="KAK7007355.1"/>
    <property type="molecule type" value="Genomic_DNA"/>
</dbReference>
<evidence type="ECO:0000259" key="1">
    <source>
        <dbReference type="Pfam" id="PF25000"/>
    </source>
</evidence>
<dbReference type="AlphaFoldDB" id="A0AAW0AEF8"/>
<dbReference type="SUPFAM" id="SSF52540">
    <property type="entry name" value="P-loop containing nucleoside triphosphate hydrolases"/>
    <property type="match status" value="1"/>
</dbReference>
<proteinExistence type="predicted"/>
<dbReference type="InterPro" id="IPR056681">
    <property type="entry name" value="DUF7779"/>
</dbReference>
<protein>
    <submittedName>
        <fullName evidence="2">FabD/lysophospholipase-like protein</fullName>
    </submittedName>
</protein>
<gene>
    <name evidence="2" type="ORF">R3P38DRAFT_1666412</name>
</gene>
<dbReference type="Pfam" id="PF13374">
    <property type="entry name" value="TPR_10"/>
    <property type="match status" value="4"/>
</dbReference>
<dbReference type="PANTHER" id="PTHR46082">
    <property type="entry name" value="ATP/GTP-BINDING PROTEIN-RELATED"/>
    <property type="match status" value="1"/>
</dbReference>
<keyword evidence="3" id="KW-1185">Reference proteome</keyword>
<accession>A0AAW0AEF8</accession>
<evidence type="ECO:0000313" key="3">
    <source>
        <dbReference type="Proteomes" id="UP001362999"/>
    </source>
</evidence>
<evidence type="ECO:0000313" key="2">
    <source>
        <dbReference type="EMBL" id="KAK7007355.1"/>
    </source>
</evidence>
<dbReference type="PANTHER" id="PTHR46082:SF6">
    <property type="entry name" value="AAA+ ATPASE DOMAIN-CONTAINING PROTEIN-RELATED"/>
    <property type="match status" value="1"/>
</dbReference>
<sequence length="738" mass="83286">MDFERDMIFELEAHGGIGGPGGQSVSGVGGVGGVGQGPQFHVSGTSHWTCVHTTPETVVSAALVTTKQRKLCPLPVPYFTGRQEILQKLHRYFDQAQGTRLVYTLHGLSGSGKSQVAFKFVEEAWEKQCFSDVFYIDATSEQTIEIDFKLLAPAADNTAKGGLSWLASNHNDWLIVFDNANNAEMDIEKFFPPCRFGSILITTCHPQLCIRGVDAQVPNMEPDDASNLLLKLAGRKAVEDNKKELAIAIVKELHCVPLAVSQAGGYINARGDLKSYLQLYQSSCHELLQQTDIQGQNQNNMAVYATWKLNYNKLSSSAKLLLQIFSCLHHQGISKEIFEKASLSELEMDDYDFQVQVYEVLAQLGGSNQTWDALFFNDIVGELQAYSLVEQNWHDQSFSVHPVVQQWSNHTIKQTMDFMQTCVLSIIAMSCGENMKDFKYIRRMLHHTTRLSPIFRKPVDSRISVLLAYIAGWQGRWNDAQALYCAHNKQKRLLAEKNLDTLTSMNHLASTHRSQDENNNIDALHVIGLSGRKTLLGEEHPNTLNNMHWPVYTYSHQSHWSDAEARQVMVLERRKRLLGAEHPDTLTSMHYLAWTYSSQGRWSDAEALQVTVLERRKRVLGEKHADTLASMHSLAWTYESQERWSDAEALHITVLETNKQILGDNHPNTLTSMNNLADVFEHQGRDFEADALRQTVQEIEQPKNSAHQLLPSRIKPLLLAVLEKIKLSIPQPVLEEVD</sequence>
<dbReference type="SUPFAM" id="SSF48452">
    <property type="entry name" value="TPR-like"/>
    <property type="match status" value="2"/>
</dbReference>
<name>A0AAW0AEF8_9AGAR</name>
<dbReference type="Proteomes" id="UP001362999">
    <property type="component" value="Unassembled WGS sequence"/>
</dbReference>
<reference evidence="2 3" key="1">
    <citation type="journal article" date="2024" name="J Genomics">
        <title>Draft genome sequencing and assembly of Favolaschia claudopus CIRM-BRFM 2984 isolated from oak limbs.</title>
        <authorList>
            <person name="Navarro D."/>
            <person name="Drula E."/>
            <person name="Chaduli D."/>
            <person name="Cazenave R."/>
            <person name="Ahrendt S."/>
            <person name="Wang J."/>
            <person name="Lipzen A."/>
            <person name="Daum C."/>
            <person name="Barry K."/>
            <person name="Grigoriev I.V."/>
            <person name="Favel A."/>
            <person name="Rosso M.N."/>
            <person name="Martin F."/>
        </authorList>
    </citation>
    <scope>NUCLEOTIDE SEQUENCE [LARGE SCALE GENOMIC DNA]</scope>
    <source>
        <strain evidence="2 3">CIRM-BRFM 2984</strain>
    </source>
</reference>
<dbReference type="Gene3D" id="1.25.40.10">
    <property type="entry name" value="Tetratricopeptide repeat domain"/>
    <property type="match status" value="1"/>
</dbReference>